<keyword evidence="18" id="KW-1185">Reference proteome</keyword>
<feature type="region of interest" description="Phosphoribosyl-AMP cyclohydrolase" evidence="15">
    <location>
        <begin position="1"/>
        <end position="111"/>
    </location>
</feature>
<feature type="domain" description="Phosphoribosyl-AMP cyclohydrolase" evidence="16">
    <location>
        <begin position="25"/>
        <end position="98"/>
    </location>
</feature>
<dbReference type="EC" id="3.5.4.19" evidence="15"/>
<dbReference type="EMBL" id="CP048914">
    <property type="protein sequence ID" value="QMS84786.1"/>
    <property type="molecule type" value="Genomic_DNA"/>
</dbReference>
<keyword evidence="9 15" id="KW-0028">Amino-acid biosynthesis</keyword>
<comment type="pathway">
    <text evidence="4 15">Amino-acid biosynthesis; L-histidine biosynthesis; L-histidine from 5-phospho-alpha-D-ribose 1-diphosphate: step 3/9.</text>
</comment>
<dbReference type="InterPro" id="IPR038019">
    <property type="entry name" value="PRib_AMP_CycHydrolase_sf"/>
</dbReference>
<dbReference type="Proteomes" id="UP000514720">
    <property type="component" value="Chromosome"/>
</dbReference>
<evidence type="ECO:0000256" key="12">
    <source>
        <dbReference type="ARBA" id="ARBA00022840"/>
    </source>
</evidence>
<dbReference type="KEGG" id="xcl:G4Z02_03130"/>
<feature type="region of interest" description="Phosphoribosyl-ATP pyrophosphohydrolase" evidence="15">
    <location>
        <begin position="112"/>
        <end position="198"/>
    </location>
</feature>
<dbReference type="Gene3D" id="4.10.80.70">
    <property type="match status" value="1"/>
</dbReference>
<dbReference type="PANTHER" id="PTHR42945:SF9">
    <property type="entry name" value="HISTIDINE BIOSYNTHESIS BIFUNCTIONAL PROTEIN HISIE"/>
    <property type="match status" value="1"/>
</dbReference>
<evidence type="ECO:0000256" key="4">
    <source>
        <dbReference type="ARBA" id="ARBA00005169"/>
    </source>
</evidence>
<evidence type="ECO:0000313" key="18">
    <source>
        <dbReference type="Proteomes" id="UP000514720"/>
    </source>
</evidence>
<dbReference type="InterPro" id="IPR026660">
    <property type="entry name" value="PRA-CH"/>
</dbReference>
<dbReference type="CDD" id="cd11534">
    <property type="entry name" value="NTP-PPase_HisIE_like"/>
    <property type="match status" value="1"/>
</dbReference>
<reference evidence="17 18" key="1">
    <citation type="submission" date="2020-02" db="EMBL/GenBank/DDBJ databases">
        <authorList>
            <person name="Zheng R.K."/>
            <person name="Sun C.M."/>
        </authorList>
    </citation>
    <scope>NUCLEOTIDE SEQUENCE [LARGE SCALE GENOMIC DNA]</scope>
    <source>
        <strain evidence="18">zrk13</strain>
    </source>
</reference>
<keyword evidence="8 15" id="KW-0963">Cytoplasm</keyword>
<evidence type="ECO:0000256" key="2">
    <source>
        <dbReference type="ARBA" id="ARBA00001460"/>
    </source>
</evidence>
<evidence type="ECO:0000256" key="15">
    <source>
        <dbReference type="HAMAP-Rule" id="MF_01019"/>
    </source>
</evidence>
<evidence type="ECO:0000256" key="5">
    <source>
        <dbReference type="ARBA" id="ARBA00005204"/>
    </source>
</evidence>
<dbReference type="Gene3D" id="1.10.287.1080">
    <property type="entry name" value="MazG-like"/>
    <property type="match status" value="1"/>
</dbReference>
<dbReference type="GO" id="GO:0004635">
    <property type="term" value="F:phosphoribosyl-AMP cyclohydrolase activity"/>
    <property type="evidence" value="ECO:0007669"/>
    <property type="project" value="UniProtKB-UniRule"/>
</dbReference>
<accession>A0A7L7KRF1</accession>
<dbReference type="InterPro" id="IPR023019">
    <property type="entry name" value="His_synth_HisIE"/>
</dbReference>
<dbReference type="UniPathway" id="UPA00031">
    <property type="reaction ID" value="UER00007"/>
</dbReference>
<dbReference type="SUPFAM" id="SSF101386">
    <property type="entry name" value="all-alpha NTP pyrophosphatases"/>
    <property type="match status" value="1"/>
</dbReference>
<keyword evidence="11 15" id="KW-0378">Hydrolase</keyword>
<dbReference type="AlphaFoldDB" id="A0A7L7KRF1"/>
<dbReference type="Pfam" id="PF01502">
    <property type="entry name" value="PRA-CH"/>
    <property type="match status" value="1"/>
</dbReference>
<keyword evidence="12 15" id="KW-0067">ATP-binding</keyword>
<comment type="subcellular location">
    <subcellularLocation>
        <location evidence="3 15">Cytoplasm</location>
    </subcellularLocation>
</comment>
<comment type="catalytic activity">
    <reaction evidence="1 15">
        <text>1-(5-phospho-beta-D-ribosyl)-5'-AMP + H2O = 1-(5-phospho-beta-D-ribosyl)-5-[(5-phospho-beta-D-ribosylamino)methylideneamino]imidazole-4-carboxamide</text>
        <dbReference type="Rhea" id="RHEA:20049"/>
        <dbReference type="ChEBI" id="CHEBI:15377"/>
        <dbReference type="ChEBI" id="CHEBI:58435"/>
        <dbReference type="ChEBI" id="CHEBI:59457"/>
        <dbReference type="EC" id="3.5.4.19"/>
    </reaction>
</comment>
<dbReference type="NCBIfam" id="NF000768">
    <property type="entry name" value="PRK00051.1"/>
    <property type="match status" value="1"/>
</dbReference>
<dbReference type="GO" id="GO:0005524">
    <property type="term" value="F:ATP binding"/>
    <property type="evidence" value="ECO:0007669"/>
    <property type="project" value="UniProtKB-KW"/>
</dbReference>
<name>A0A7L7KRF1_9MOLU</name>
<evidence type="ECO:0000256" key="9">
    <source>
        <dbReference type="ARBA" id="ARBA00022605"/>
    </source>
</evidence>
<dbReference type="Pfam" id="PF01503">
    <property type="entry name" value="PRA-PH"/>
    <property type="match status" value="1"/>
</dbReference>
<dbReference type="InterPro" id="IPR021130">
    <property type="entry name" value="PRib-ATP_PPHydrolase-like"/>
</dbReference>
<evidence type="ECO:0000259" key="16">
    <source>
        <dbReference type="Pfam" id="PF01502"/>
    </source>
</evidence>
<dbReference type="GO" id="GO:0004636">
    <property type="term" value="F:phosphoribosyl-ATP diphosphatase activity"/>
    <property type="evidence" value="ECO:0007669"/>
    <property type="project" value="UniProtKB-UniRule"/>
</dbReference>
<comment type="pathway">
    <text evidence="5 15">Amino-acid biosynthesis; L-histidine biosynthesis; L-histidine from 5-phospho-alpha-D-ribose 1-diphosphate: step 2/9.</text>
</comment>
<protein>
    <recommendedName>
        <fullName evidence="15">Histidine biosynthesis bifunctional protein HisIE</fullName>
    </recommendedName>
    <domain>
        <recommendedName>
            <fullName evidence="15">Phosphoribosyl-AMP cyclohydrolase</fullName>
            <shortName evidence="15">PRA-CH</shortName>
            <ecNumber evidence="15">3.5.4.19</ecNumber>
        </recommendedName>
    </domain>
    <domain>
        <recommendedName>
            <fullName evidence="15">Phosphoribosyl-ATP pyrophosphatase</fullName>
            <shortName evidence="15">PRA-PH</shortName>
            <ecNumber evidence="15">3.6.1.31</ecNumber>
        </recommendedName>
    </domain>
</protein>
<evidence type="ECO:0000256" key="8">
    <source>
        <dbReference type="ARBA" id="ARBA00022490"/>
    </source>
</evidence>
<evidence type="ECO:0000256" key="11">
    <source>
        <dbReference type="ARBA" id="ARBA00022801"/>
    </source>
</evidence>
<evidence type="ECO:0000256" key="3">
    <source>
        <dbReference type="ARBA" id="ARBA00004496"/>
    </source>
</evidence>
<dbReference type="HAMAP" id="MF_01021">
    <property type="entry name" value="HisI"/>
    <property type="match status" value="1"/>
</dbReference>
<dbReference type="FunFam" id="3.10.20.810:FF:000001">
    <property type="entry name" value="Histidine biosynthesis bifunctional protein HisIE"/>
    <property type="match status" value="1"/>
</dbReference>
<keyword evidence="14 15" id="KW-0511">Multifunctional enzyme</keyword>
<dbReference type="SUPFAM" id="SSF141734">
    <property type="entry name" value="HisI-like"/>
    <property type="match status" value="1"/>
</dbReference>
<evidence type="ECO:0000256" key="6">
    <source>
        <dbReference type="ARBA" id="ARBA00007731"/>
    </source>
</evidence>
<comment type="catalytic activity">
    <reaction evidence="2 15">
        <text>1-(5-phospho-beta-D-ribosyl)-ATP + H2O = 1-(5-phospho-beta-D-ribosyl)-5'-AMP + diphosphate + H(+)</text>
        <dbReference type="Rhea" id="RHEA:22828"/>
        <dbReference type="ChEBI" id="CHEBI:15377"/>
        <dbReference type="ChEBI" id="CHEBI:15378"/>
        <dbReference type="ChEBI" id="CHEBI:33019"/>
        <dbReference type="ChEBI" id="CHEBI:59457"/>
        <dbReference type="ChEBI" id="CHEBI:73183"/>
        <dbReference type="EC" id="3.6.1.31"/>
    </reaction>
</comment>
<dbReference type="RefSeq" id="WP_258878406.1">
    <property type="nucleotide sequence ID" value="NZ_CP048914.1"/>
</dbReference>
<dbReference type="Gene3D" id="3.10.20.810">
    <property type="entry name" value="Phosphoribosyl-AMP cyclohydrolase"/>
    <property type="match status" value="1"/>
</dbReference>
<evidence type="ECO:0000256" key="14">
    <source>
        <dbReference type="ARBA" id="ARBA00023268"/>
    </source>
</evidence>
<evidence type="ECO:0000256" key="1">
    <source>
        <dbReference type="ARBA" id="ARBA00000024"/>
    </source>
</evidence>
<dbReference type="PANTHER" id="PTHR42945">
    <property type="entry name" value="HISTIDINE BIOSYNTHESIS BIFUNCTIONAL PROTEIN"/>
    <property type="match status" value="1"/>
</dbReference>
<evidence type="ECO:0000256" key="13">
    <source>
        <dbReference type="ARBA" id="ARBA00023102"/>
    </source>
</evidence>
<dbReference type="HAMAP" id="MF_01019">
    <property type="entry name" value="HisIE"/>
    <property type="match status" value="1"/>
</dbReference>
<dbReference type="GO" id="GO:0000105">
    <property type="term" value="P:L-histidine biosynthetic process"/>
    <property type="evidence" value="ECO:0007669"/>
    <property type="project" value="UniProtKB-UniRule"/>
</dbReference>
<gene>
    <name evidence="15" type="primary">hisI</name>
    <name evidence="15" type="synonym">hisIE</name>
    <name evidence="17" type="ORF">G4Z02_03130</name>
</gene>
<dbReference type="HAMAP" id="MF_01020">
    <property type="entry name" value="HisE"/>
    <property type="match status" value="1"/>
</dbReference>
<dbReference type="InterPro" id="IPR002496">
    <property type="entry name" value="PRib_AMP_CycHydrolase_dom"/>
</dbReference>
<dbReference type="InterPro" id="IPR008179">
    <property type="entry name" value="HisE"/>
</dbReference>
<keyword evidence="10 15" id="KW-0547">Nucleotide-binding</keyword>
<keyword evidence="13 15" id="KW-0368">Histidine biosynthesis</keyword>
<organism evidence="17 18">
    <name type="scientific">Candidatus Xianfuyuplasma coldseepsis</name>
    <dbReference type="NCBI Taxonomy" id="2782163"/>
    <lineage>
        <taxon>Bacteria</taxon>
        <taxon>Bacillati</taxon>
        <taxon>Mycoplasmatota</taxon>
        <taxon>Mollicutes</taxon>
        <taxon>Candidatus Izemoplasmatales</taxon>
        <taxon>Candidatus Izemoplasmataceae</taxon>
        <taxon>Candidatus Xianfuyuplasma</taxon>
    </lineage>
</organism>
<dbReference type="EC" id="3.6.1.31" evidence="15"/>
<sequence>MNITFNKEELVPVIVQDYRTGEVLMLAYMNQEAYDKTVETNDMYYFSRSRQTLWRKGETSGNTQRLVSLSYDCDQDTLLAVVNQTGPACHTGNKSCFYRSVVGELETRQDPLVALYDTIQAKQRNPDEGYTSYLFDKGLDKILKKVGEETSEVIIASKNNNEETIYEISDLFYHVLVLMANQGITLPDIYKELASRRK</sequence>
<comment type="similarity">
    <text evidence="7 15">In the N-terminal section; belongs to the PRA-CH family.</text>
</comment>
<evidence type="ECO:0000256" key="10">
    <source>
        <dbReference type="ARBA" id="ARBA00022741"/>
    </source>
</evidence>
<evidence type="ECO:0000256" key="7">
    <source>
        <dbReference type="ARBA" id="ARBA00008299"/>
    </source>
</evidence>
<dbReference type="NCBIfam" id="NF002747">
    <property type="entry name" value="PRK02759.1"/>
    <property type="match status" value="1"/>
</dbReference>
<evidence type="ECO:0000313" key="17">
    <source>
        <dbReference type="EMBL" id="QMS84786.1"/>
    </source>
</evidence>
<comment type="similarity">
    <text evidence="6 15">In the C-terminal section; belongs to the PRA-PH family.</text>
</comment>
<proteinExistence type="inferred from homology"/>
<dbReference type="GO" id="GO:0005737">
    <property type="term" value="C:cytoplasm"/>
    <property type="evidence" value="ECO:0007669"/>
    <property type="project" value="UniProtKB-SubCell"/>
</dbReference>
<dbReference type="NCBIfam" id="TIGR03188">
    <property type="entry name" value="histidine_hisI"/>
    <property type="match status" value="1"/>
</dbReference>